<reference evidence="5" key="1">
    <citation type="submission" date="2017-02" db="EMBL/GenBank/DDBJ databases">
        <authorList>
            <person name="Varghese N."/>
            <person name="Submissions S."/>
        </authorList>
    </citation>
    <scope>NUCLEOTIDE SEQUENCE [LARGE SCALE GENOMIC DNA]</scope>
    <source>
        <strain evidence="5">ATCC 27094</strain>
    </source>
</reference>
<keyword evidence="5" id="KW-1185">Reference proteome</keyword>
<evidence type="ECO:0000256" key="1">
    <source>
        <dbReference type="ARBA" id="ARBA00022723"/>
    </source>
</evidence>
<dbReference type="Pfam" id="PF00884">
    <property type="entry name" value="Sulfatase"/>
    <property type="match status" value="1"/>
</dbReference>
<dbReference type="InterPro" id="IPR017850">
    <property type="entry name" value="Alkaline_phosphatase_core_sf"/>
</dbReference>
<organism evidence="4 5">
    <name type="scientific">Enhydrobacter aerosaccus</name>
    <dbReference type="NCBI Taxonomy" id="225324"/>
    <lineage>
        <taxon>Bacteria</taxon>
        <taxon>Pseudomonadati</taxon>
        <taxon>Pseudomonadota</taxon>
        <taxon>Alphaproteobacteria</taxon>
        <taxon>Hyphomicrobiales</taxon>
        <taxon>Enhydrobacter</taxon>
    </lineage>
</organism>
<dbReference type="Proteomes" id="UP000190092">
    <property type="component" value="Unassembled WGS sequence"/>
</dbReference>
<protein>
    <submittedName>
        <fullName evidence="4">Arylsulfatase A</fullName>
    </submittedName>
</protein>
<dbReference type="EMBL" id="FUWJ01000003">
    <property type="protein sequence ID" value="SKA02305.1"/>
    <property type="molecule type" value="Genomic_DNA"/>
</dbReference>
<dbReference type="AlphaFoldDB" id="A0A1T4QF20"/>
<dbReference type="PANTHER" id="PTHR45953:SF1">
    <property type="entry name" value="IDURONATE 2-SULFATASE"/>
    <property type="match status" value="1"/>
</dbReference>
<dbReference type="Gene3D" id="3.40.720.10">
    <property type="entry name" value="Alkaline Phosphatase, subunit A"/>
    <property type="match status" value="1"/>
</dbReference>
<name>A0A1T4QF20_9HYPH</name>
<evidence type="ECO:0000313" key="4">
    <source>
        <dbReference type="EMBL" id="SKA02305.1"/>
    </source>
</evidence>
<dbReference type="InterPro" id="IPR000917">
    <property type="entry name" value="Sulfatase_N"/>
</dbReference>
<dbReference type="GO" id="GO:0005737">
    <property type="term" value="C:cytoplasm"/>
    <property type="evidence" value="ECO:0007669"/>
    <property type="project" value="TreeGrafter"/>
</dbReference>
<dbReference type="RefSeq" id="WP_139373918.1">
    <property type="nucleotide sequence ID" value="NZ_FUWJ01000003.1"/>
</dbReference>
<evidence type="ECO:0000313" key="5">
    <source>
        <dbReference type="Proteomes" id="UP000190092"/>
    </source>
</evidence>
<keyword evidence="1" id="KW-0479">Metal-binding</keyword>
<dbReference type="SUPFAM" id="SSF53649">
    <property type="entry name" value="Alkaline phosphatase-like"/>
    <property type="match status" value="1"/>
</dbReference>
<dbReference type="CDD" id="cd16028">
    <property type="entry name" value="PMH"/>
    <property type="match status" value="1"/>
</dbReference>
<dbReference type="GO" id="GO:0008484">
    <property type="term" value="F:sulfuric ester hydrolase activity"/>
    <property type="evidence" value="ECO:0007669"/>
    <property type="project" value="TreeGrafter"/>
</dbReference>
<dbReference type="GO" id="GO:0046872">
    <property type="term" value="F:metal ion binding"/>
    <property type="evidence" value="ECO:0007669"/>
    <property type="project" value="UniProtKB-KW"/>
</dbReference>
<proteinExistence type="predicted"/>
<accession>A0A1T4QF20</accession>
<dbReference type="STRING" id="225324.SAMN02745126_03186"/>
<sequence>MGKVRNVLFIMCDQLRADHLSCAGHPHLQTPAIDALAKKGVRFPRAYVQSGVCGPSRMSYYTGRYVFSHGATWNRVPLSLREKTIGDYLQPAGIRVALAGKTHVLPDAEGLERFGIEGGSALAALMRAGRFEELDRYDGHSPPGSESGYAAYLAEHGYTSNDPWSDYVIAADGPNGEKLSGWQMRHARLPARVAEEHSETAYMTREAMRFIDQMGDKPWFLHLSYVKPHWPYMAPAPYHAMYTAKDCLPLNRSEAELADQHPVLAAYRRQEESVSFSRPDASDTVRPTYMGLIRQIDDWLGRLFAHLERLGRLDDTLIFFTSDHGDFLGDHWLGEKEMFYEEALRVPFIVYDPDPAADATRGSVDTRFVEAIDVVPTTLAALGLPANEHLVEGRSLLPLLRGGDSETWREAVFAELDYSFREARLILGRKPRECRAMMVRTDRWKYVWWQDFRPMLFDLAADPREQRDLGGNDVYAHVRREMEGRLSAWLKGRKTRVTVDDAYVEARTATHKKHGIFFGVW</sequence>
<feature type="domain" description="Sulfatase N-terminal" evidence="3">
    <location>
        <begin position="5"/>
        <end position="383"/>
    </location>
</feature>
<evidence type="ECO:0000256" key="2">
    <source>
        <dbReference type="ARBA" id="ARBA00022801"/>
    </source>
</evidence>
<evidence type="ECO:0000259" key="3">
    <source>
        <dbReference type="Pfam" id="PF00884"/>
    </source>
</evidence>
<gene>
    <name evidence="4" type="ORF">SAMN02745126_03186</name>
</gene>
<keyword evidence="2" id="KW-0378">Hydrolase</keyword>
<dbReference type="PANTHER" id="PTHR45953">
    <property type="entry name" value="IDURONATE 2-SULFATASE"/>
    <property type="match status" value="1"/>
</dbReference>
<dbReference type="OrthoDB" id="9795675at2"/>